<evidence type="ECO:0000313" key="2">
    <source>
        <dbReference type="Proteomes" id="UP000238916"/>
    </source>
</evidence>
<gene>
    <name evidence="1" type="ORF">SBF1_3050016</name>
</gene>
<evidence type="ECO:0000313" key="1">
    <source>
        <dbReference type="EMBL" id="SPF44291.1"/>
    </source>
</evidence>
<dbReference type="EMBL" id="OMOF01000230">
    <property type="protein sequence ID" value="SPF44291.1"/>
    <property type="molecule type" value="Genomic_DNA"/>
</dbReference>
<protein>
    <submittedName>
        <fullName evidence="1">Uncharacterized protein</fullName>
    </submittedName>
</protein>
<sequence>MKDNVREFKVYKGNGKTPSTFMPRFIRDVRTPHSERYSIIMGEDFELIGTLDLHISEVIQTTLVIIPDVDQDILEVLVGLIKAELIEPLELDIESFNIFKGVSDFIVLDEEDFFGMDESDDD</sequence>
<accession>A0A2U3KXB0</accession>
<organism evidence="1 2">
    <name type="scientific">Candidatus Desulfosporosinus infrequens</name>
    <dbReference type="NCBI Taxonomy" id="2043169"/>
    <lineage>
        <taxon>Bacteria</taxon>
        <taxon>Bacillati</taxon>
        <taxon>Bacillota</taxon>
        <taxon>Clostridia</taxon>
        <taxon>Eubacteriales</taxon>
        <taxon>Desulfitobacteriaceae</taxon>
        <taxon>Desulfosporosinus</taxon>
    </lineage>
</organism>
<dbReference type="AlphaFoldDB" id="A0A2U3KXB0"/>
<reference evidence="2" key="1">
    <citation type="submission" date="2018-02" db="EMBL/GenBank/DDBJ databases">
        <authorList>
            <person name="Hausmann B."/>
        </authorList>
    </citation>
    <scope>NUCLEOTIDE SEQUENCE [LARGE SCALE GENOMIC DNA]</scope>
    <source>
        <strain evidence="2">Peat soil MAG SbF1</strain>
    </source>
</reference>
<dbReference type="Proteomes" id="UP000238916">
    <property type="component" value="Unassembled WGS sequence"/>
</dbReference>
<name>A0A2U3KXB0_9FIRM</name>
<proteinExistence type="predicted"/>